<sequence>MRTRTNLNTIGGWLLAGLAATAMLACKPADEPASTAAAPAEPAPATTATAPATAGSGEPAERAFAWYLEGKTPAGHTRINELGDGKITSDSFIHWNNREWTVKSEVQLDDAGLPVAQRITGISPFQAPIDESFELSQGEASWKTVGSEGGANVDGRAFYLPAEGGALESLGALVRAAAESIDGSVRLLPAGTARAEPVHETTVPTPDGEQALTLYSITGIGFTPQYAWMDEKLHLAALDFRGYLGMVPEGWDPAVLERLGRVQLEQSAAHIEKLSGTLAHPLDGPLLIENVDVVDVESGELLTDHHVLVVDGKIAQVSAEPIDSGEARAVDGQGRTLIPGLWDMHGHFSLEQGVLNVAGGITSVRDIGSVHEQIMELTRRYDSGEVIGPHTYRAGFMDKAGPYASGSVVNDLEEALARVDFYADNGYLQVKLYSSIEPEWVAPIAERAHARGLRVSGHIPAFMSAEQAVRAGYDEIQHINMVFLNFIVGDEGDTRQQIRFTGYGDGAAGIDLDSEEVESFITLLKDNDVTVDATAAIFDTMLSHVPGEPDPTFAAIIDHLPPNVARPMYNPEMVLGENWPESGRRQSQMLKKLHDAGVQLVPGSDSIAAFTIHRELELYAEAGIPNAEVLRIGTLDSARIVGADERTGSIAVGKDADLVLLDGNPLEDMSAIRRAVLVLKGDTAYEPSALYQAMGVKPFVDPVYLGGNERK</sequence>
<dbReference type="Proteomes" id="UP000325372">
    <property type="component" value="Unassembled WGS sequence"/>
</dbReference>
<evidence type="ECO:0000256" key="1">
    <source>
        <dbReference type="SAM" id="MobiDB-lite"/>
    </source>
</evidence>
<feature type="signal peptide" evidence="2">
    <location>
        <begin position="1"/>
        <end position="24"/>
    </location>
</feature>
<keyword evidence="4" id="KW-0378">Hydrolase</keyword>
<dbReference type="SUPFAM" id="SSF51556">
    <property type="entry name" value="Metallo-dependent hydrolases"/>
    <property type="match status" value="1"/>
</dbReference>
<evidence type="ECO:0000259" key="3">
    <source>
        <dbReference type="Pfam" id="PF01979"/>
    </source>
</evidence>
<dbReference type="Gene3D" id="2.30.40.10">
    <property type="entry name" value="Urease, subunit C, domain 1"/>
    <property type="match status" value="2"/>
</dbReference>
<dbReference type="EMBL" id="VYXP01000003">
    <property type="protein sequence ID" value="KAA9132770.1"/>
    <property type="molecule type" value="Genomic_DNA"/>
</dbReference>
<dbReference type="RefSeq" id="WP_150863492.1">
    <property type="nucleotide sequence ID" value="NZ_VYXP01000003.1"/>
</dbReference>
<evidence type="ECO:0000256" key="2">
    <source>
        <dbReference type="SAM" id="SignalP"/>
    </source>
</evidence>
<dbReference type="SUPFAM" id="SSF51338">
    <property type="entry name" value="Composite domain of metallo-dependent hydrolases"/>
    <property type="match status" value="1"/>
</dbReference>
<dbReference type="InterPro" id="IPR051781">
    <property type="entry name" value="Metallo-dep_Hydrolase"/>
</dbReference>
<comment type="caution">
    <text evidence="4">The sequence shown here is derived from an EMBL/GenBank/DDBJ whole genome shotgun (WGS) entry which is preliminary data.</text>
</comment>
<proteinExistence type="predicted"/>
<keyword evidence="5" id="KW-1185">Reference proteome</keyword>
<evidence type="ECO:0000313" key="4">
    <source>
        <dbReference type="EMBL" id="KAA9132770.1"/>
    </source>
</evidence>
<dbReference type="InterPro" id="IPR032466">
    <property type="entry name" value="Metal_Hydrolase"/>
</dbReference>
<name>A0A5N0TCS6_9GAMM</name>
<protein>
    <submittedName>
        <fullName evidence="4">Amidohydrolase family protein</fullName>
    </submittedName>
</protein>
<dbReference type="InterPro" id="IPR011059">
    <property type="entry name" value="Metal-dep_hydrolase_composite"/>
</dbReference>
<dbReference type="PANTHER" id="PTHR43135">
    <property type="entry name" value="ALPHA-D-RIBOSE 1-METHYLPHOSPHONATE 5-TRIPHOSPHATE DIPHOSPHATASE"/>
    <property type="match status" value="1"/>
</dbReference>
<dbReference type="Pfam" id="PF01979">
    <property type="entry name" value="Amidohydro_1"/>
    <property type="match status" value="1"/>
</dbReference>
<feature type="region of interest" description="Disordered" evidence="1">
    <location>
        <begin position="33"/>
        <end position="57"/>
    </location>
</feature>
<dbReference type="AlphaFoldDB" id="A0A5N0TCS6"/>
<evidence type="ECO:0000313" key="5">
    <source>
        <dbReference type="Proteomes" id="UP000325372"/>
    </source>
</evidence>
<organism evidence="4 5">
    <name type="scientific">Marinihelvus fidelis</name>
    <dbReference type="NCBI Taxonomy" id="2613842"/>
    <lineage>
        <taxon>Bacteria</taxon>
        <taxon>Pseudomonadati</taxon>
        <taxon>Pseudomonadota</taxon>
        <taxon>Gammaproteobacteria</taxon>
        <taxon>Chromatiales</taxon>
        <taxon>Wenzhouxiangellaceae</taxon>
        <taxon>Marinihelvus</taxon>
    </lineage>
</organism>
<accession>A0A5N0TCS6</accession>
<dbReference type="PROSITE" id="PS51257">
    <property type="entry name" value="PROKAR_LIPOPROTEIN"/>
    <property type="match status" value="1"/>
</dbReference>
<keyword evidence="2" id="KW-0732">Signal</keyword>
<feature type="chain" id="PRO_5024320837" evidence="2">
    <location>
        <begin position="25"/>
        <end position="711"/>
    </location>
</feature>
<dbReference type="Gene3D" id="3.20.20.140">
    <property type="entry name" value="Metal-dependent hydrolases"/>
    <property type="match status" value="1"/>
</dbReference>
<reference evidence="4 5" key="1">
    <citation type="submission" date="2019-09" db="EMBL/GenBank/DDBJ databases">
        <title>Wenzhouxiangella sp. Genome sequencing and assembly.</title>
        <authorList>
            <person name="Zhang R."/>
        </authorList>
    </citation>
    <scope>NUCLEOTIDE SEQUENCE [LARGE SCALE GENOMIC DNA]</scope>
    <source>
        <strain evidence="4 5">W260</strain>
    </source>
</reference>
<dbReference type="PANTHER" id="PTHR43135:SF3">
    <property type="entry name" value="ALPHA-D-RIBOSE 1-METHYLPHOSPHONATE 5-TRIPHOSPHATE DIPHOSPHATASE"/>
    <property type="match status" value="1"/>
</dbReference>
<feature type="domain" description="Amidohydrolase-related" evidence="3">
    <location>
        <begin position="356"/>
        <end position="674"/>
    </location>
</feature>
<gene>
    <name evidence="4" type="ORF">F3N42_06040</name>
</gene>
<dbReference type="GO" id="GO:0016810">
    <property type="term" value="F:hydrolase activity, acting on carbon-nitrogen (but not peptide) bonds"/>
    <property type="evidence" value="ECO:0007669"/>
    <property type="project" value="InterPro"/>
</dbReference>
<dbReference type="InterPro" id="IPR006680">
    <property type="entry name" value="Amidohydro-rel"/>
</dbReference>